<dbReference type="Pfam" id="PF19810">
    <property type="entry name" value="HFX_2341_N"/>
    <property type="match status" value="1"/>
</dbReference>
<dbReference type="Proteomes" id="UP000011645">
    <property type="component" value="Unassembled WGS sequence"/>
</dbReference>
<keyword evidence="4" id="KW-1185">Reference proteome</keyword>
<dbReference type="EMBL" id="AOHV01000002">
    <property type="protein sequence ID" value="ELY41681.1"/>
    <property type="molecule type" value="Genomic_DNA"/>
</dbReference>
<reference evidence="3 4" key="1">
    <citation type="journal article" date="2014" name="PLoS Genet.">
        <title>Phylogenetically driven sequencing of extremely halophilic archaea reveals strategies for static and dynamic osmo-response.</title>
        <authorList>
            <person name="Becker E.A."/>
            <person name="Seitzer P.M."/>
            <person name="Tritt A."/>
            <person name="Larsen D."/>
            <person name="Krusor M."/>
            <person name="Yao A.I."/>
            <person name="Wu D."/>
            <person name="Madern D."/>
            <person name="Eisen J.A."/>
            <person name="Darling A.E."/>
            <person name="Facciotti M.T."/>
        </authorList>
    </citation>
    <scope>NUCLEOTIDE SEQUENCE [LARGE SCALE GENOMIC DNA]</scope>
    <source>
        <strain evidence="4">DSM 18796 / CECT 7217 / JCM 14584 / KCTC 4019 / B3</strain>
    </source>
</reference>
<dbReference type="AlphaFoldDB" id="L9VXF0"/>
<evidence type="ECO:0000313" key="4">
    <source>
        <dbReference type="Proteomes" id="UP000011645"/>
    </source>
</evidence>
<proteinExistence type="predicted"/>
<dbReference type="InterPro" id="IPR046260">
    <property type="entry name" value="HFX_2341-like_N"/>
</dbReference>
<protein>
    <submittedName>
        <fullName evidence="3">Uncharacterized protein</fullName>
    </submittedName>
</protein>
<dbReference type="InterPro" id="IPR054162">
    <property type="entry name" value="DUF6293_C"/>
</dbReference>
<accession>L9VXF0</accession>
<sequence>MYEMMGIFGNIVNEFEEDDVFINLSTGSKITSIAGMLTTMANTGITPFYTNAIYDDDGKVINVTGVTELPVYPIDPPEPQHVKILKYLTENGKSKKQELIRYAEEEGLPFIGEYNIKEDRAKYRLLDTHIMSYLLDNRYVHVRSVGREKQVEITNHGKDTVRAFEYLIE</sequence>
<comment type="caution">
    <text evidence="3">The sequence shown here is derived from an EMBL/GenBank/DDBJ whole genome shotgun (WGS) entry which is preliminary data.</text>
</comment>
<evidence type="ECO:0000259" key="1">
    <source>
        <dbReference type="Pfam" id="PF19810"/>
    </source>
</evidence>
<organism evidence="3 4">
    <name type="scientific">Halalkalicoccus jeotgali (strain DSM 18796 / CECT 7217 / JCM 14584 / KCTC 4019 / B3)</name>
    <dbReference type="NCBI Taxonomy" id="795797"/>
    <lineage>
        <taxon>Archaea</taxon>
        <taxon>Methanobacteriati</taxon>
        <taxon>Methanobacteriota</taxon>
        <taxon>Stenosarchaea group</taxon>
        <taxon>Halobacteria</taxon>
        <taxon>Halobacteriales</taxon>
        <taxon>Halococcaceae</taxon>
        <taxon>Halalkalicoccus</taxon>
    </lineage>
</organism>
<dbReference type="Pfam" id="PF22665">
    <property type="entry name" value="WHD_DUF6293"/>
    <property type="match status" value="1"/>
</dbReference>
<feature type="domain" description="DUF6293" evidence="2">
    <location>
        <begin position="68"/>
        <end position="164"/>
    </location>
</feature>
<name>L9VXF0_HALJB</name>
<evidence type="ECO:0000313" key="3">
    <source>
        <dbReference type="EMBL" id="ELY41681.1"/>
    </source>
</evidence>
<feature type="domain" description="HFX-2341-like N-terminal" evidence="1">
    <location>
        <begin position="1"/>
        <end position="52"/>
    </location>
</feature>
<evidence type="ECO:0000259" key="2">
    <source>
        <dbReference type="Pfam" id="PF22665"/>
    </source>
</evidence>
<gene>
    <name evidence="3" type="ORF">C497_00290</name>
</gene>